<dbReference type="AlphaFoldDB" id="A0A9P6SSD8"/>
<evidence type="ECO:0008006" key="3">
    <source>
        <dbReference type="Google" id="ProtNLM"/>
    </source>
</evidence>
<keyword evidence="2" id="KW-1185">Reference proteome</keyword>
<comment type="caution">
    <text evidence="1">The sequence shown here is derived from an EMBL/GenBank/DDBJ whole genome shotgun (WGS) entry which is preliminary data.</text>
</comment>
<reference evidence="1" key="1">
    <citation type="journal article" date="2020" name="Fungal Divers.">
        <title>Resolving the Mortierellaceae phylogeny through synthesis of multi-gene phylogenetics and phylogenomics.</title>
        <authorList>
            <person name="Vandepol N."/>
            <person name="Liber J."/>
            <person name="Desiro A."/>
            <person name="Na H."/>
            <person name="Kennedy M."/>
            <person name="Barry K."/>
            <person name="Grigoriev I.V."/>
            <person name="Miller A.N."/>
            <person name="O'Donnell K."/>
            <person name="Stajich J.E."/>
            <person name="Bonito G."/>
        </authorList>
    </citation>
    <scope>NUCLEOTIDE SEQUENCE</scope>
    <source>
        <strain evidence="1">NRRL 2769</strain>
    </source>
</reference>
<dbReference type="EMBL" id="JAAAID010003685">
    <property type="protein sequence ID" value="KAF9996396.1"/>
    <property type="molecule type" value="Genomic_DNA"/>
</dbReference>
<dbReference type="Proteomes" id="UP000703661">
    <property type="component" value="Unassembled WGS sequence"/>
</dbReference>
<evidence type="ECO:0000313" key="1">
    <source>
        <dbReference type="EMBL" id="KAF9996396.1"/>
    </source>
</evidence>
<evidence type="ECO:0000313" key="2">
    <source>
        <dbReference type="Proteomes" id="UP000703661"/>
    </source>
</evidence>
<feature type="non-terminal residue" evidence="1">
    <location>
        <position position="156"/>
    </location>
</feature>
<accession>A0A9P6SSD8</accession>
<name>A0A9P6SSD8_9FUNG</name>
<organism evidence="1 2">
    <name type="scientific">Entomortierella chlamydospora</name>
    <dbReference type="NCBI Taxonomy" id="101097"/>
    <lineage>
        <taxon>Eukaryota</taxon>
        <taxon>Fungi</taxon>
        <taxon>Fungi incertae sedis</taxon>
        <taxon>Mucoromycota</taxon>
        <taxon>Mortierellomycotina</taxon>
        <taxon>Mortierellomycetes</taxon>
        <taxon>Mortierellales</taxon>
        <taxon>Mortierellaceae</taxon>
        <taxon>Entomortierella</taxon>
    </lineage>
</organism>
<feature type="non-terminal residue" evidence="1">
    <location>
        <position position="1"/>
    </location>
</feature>
<sequence>YFNILPHGVSAASALTSQPGVTTNDNQDVQHVPDLDYNVDHSMYLRTFTSFALRDGADGAYDQSNQELSPEPSSYLPRGWRDSSSYSRPYAVSKETMIAQTICDSNTVQVLGPGWGSTFMSNSQDGNYPSGNRTCIWTIQASTNATGGGGSATPSV</sequence>
<gene>
    <name evidence="1" type="ORF">BGZ80_007254</name>
</gene>
<protein>
    <recommendedName>
        <fullName evidence="3">CUB domain-containing protein</fullName>
    </recommendedName>
</protein>
<proteinExistence type="predicted"/>